<evidence type="ECO:0000256" key="2">
    <source>
        <dbReference type="ARBA" id="ARBA00023295"/>
    </source>
</evidence>
<keyword evidence="1" id="KW-0378">Hydrolase</keyword>
<sequence>MQSNVADWTEHVIWWHVYPLGFVGADTTGADRTPTHRLRQIESWLDYLLDLGANGLALGPVFASRTHGYDTTDYFRVDPRLGDTADLEHLIAECHRRGIRVMLDGVFNHVGRDFAPLVAALADPAAAENALFRRTPAGELVAFEGHDALVTLDHDTPAVIALVIDVMTHWLDRGIDAWRLDAAYAMPAAFWANVLPRVRERHPQVYVMGEVLHGDYAGFVAASGVDTVTQYELWQAIWHALNEVNFFELDWALTRHTAFLGAFVPYTFIGNHDVTRLASQIHDERHHPHALVLLLTLGGTPAIYYGDERGLRAVKEQRAGGDDAVRPAYPLSAVDLDPADTAGTESFVLHQELIGLRRRHPWLHTATSRPLALTNTGYVIEVNDGSHHLVVALNLGDEILRVDTDAAQRLAGTAAAGPAGFTVPAHGWAVFG</sequence>
<protein>
    <submittedName>
        <fullName evidence="4">DUF3459 domain-containing protein</fullName>
    </submittedName>
</protein>
<organism evidence="4 5">
    <name type="scientific">Cryobacterium adonitolivorans</name>
    <dbReference type="NCBI Taxonomy" id="1259189"/>
    <lineage>
        <taxon>Bacteria</taxon>
        <taxon>Bacillati</taxon>
        <taxon>Actinomycetota</taxon>
        <taxon>Actinomycetes</taxon>
        <taxon>Micrococcales</taxon>
        <taxon>Microbacteriaceae</taxon>
        <taxon>Cryobacterium</taxon>
    </lineage>
</organism>
<name>A0A4R8WFS0_9MICO</name>
<dbReference type="PANTHER" id="PTHR10357">
    <property type="entry name" value="ALPHA-AMYLASE FAMILY MEMBER"/>
    <property type="match status" value="1"/>
</dbReference>
<dbReference type="InterPro" id="IPR017853">
    <property type="entry name" value="GH"/>
</dbReference>
<evidence type="ECO:0000259" key="3">
    <source>
        <dbReference type="SMART" id="SM00642"/>
    </source>
</evidence>
<dbReference type="Gene3D" id="3.20.20.80">
    <property type="entry name" value="Glycosidases"/>
    <property type="match status" value="1"/>
</dbReference>
<feature type="domain" description="Glycosyl hydrolase family 13 catalytic" evidence="3">
    <location>
        <begin position="16"/>
        <end position="357"/>
    </location>
</feature>
<dbReference type="Pfam" id="PF00128">
    <property type="entry name" value="Alpha-amylase"/>
    <property type="match status" value="2"/>
</dbReference>
<keyword evidence="5" id="KW-1185">Reference proteome</keyword>
<keyword evidence="2" id="KW-0326">Glycosidase</keyword>
<accession>A0A4R8WFS0</accession>
<evidence type="ECO:0000313" key="4">
    <source>
        <dbReference type="EMBL" id="TFC05673.1"/>
    </source>
</evidence>
<dbReference type="SMART" id="SM00642">
    <property type="entry name" value="Aamy"/>
    <property type="match status" value="1"/>
</dbReference>
<gene>
    <name evidence="4" type="ORF">E3O42_03010</name>
</gene>
<comment type="caution">
    <text evidence="4">The sequence shown here is derived from an EMBL/GenBank/DDBJ whole genome shotgun (WGS) entry which is preliminary data.</text>
</comment>
<proteinExistence type="predicted"/>
<dbReference type="OrthoDB" id="9802433at2"/>
<dbReference type="AlphaFoldDB" id="A0A4R8WFS0"/>
<dbReference type="GO" id="GO:0016798">
    <property type="term" value="F:hydrolase activity, acting on glycosyl bonds"/>
    <property type="evidence" value="ECO:0007669"/>
    <property type="project" value="UniProtKB-KW"/>
</dbReference>
<dbReference type="EMBL" id="SOFL01000008">
    <property type="protein sequence ID" value="TFC05673.1"/>
    <property type="molecule type" value="Genomic_DNA"/>
</dbReference>
<dbReference type="Proteomes" id="UP000297907">
    <property type="component" value="Unassembled WGS sequence"/>
</dbReference>
<dbReference type="SUPFAM" id="SSF51445">
    <property type="entry name" value="(Trans)glycosidases"/>
    <property type="match status" value="1"/>
</dbReference>
<dbReference type="PANTHER" id="PTHR10357:SF210">
    <property type="entry name" value="MALTODEXTRIN GLUCOSIDASE"/>
    <property type="match status" value="1"/>
</dbReference>
<evidence type="ECO:0000313" key="5">
    <source>
        <dbReference type="Proteomes" id="UP000297907"/>
    </source>
</evidence>
<dbReference type="GO" id="GO:0005975">
    <property type="term" value="P:carbohydrate metabolic process"/>
    <property type="evidence" value="ECO:0007669"/>
    <property type="project" value="InterPro"/>
</dbReference>
<dbReference type="InterPro" id="IPR006047">
    <property type="entry name" value="GH13_cat_dom"/>
</dbReference>
<evidence type="ECO:0000256" key="1">
    <source>
        <dbReference type="ARBA" id="ARBA00022801"/>
    </source>
</evidence>
<reference evidence="4 5" key="1">
    <citation type="submission" date="2019-03" db="EMBL/GenBank/DDBJ databases">
        <title>Genomics of glacier-inhabiting Cryobacterium strains.</title>
        <authorList>
            <person name="Liu Q."/>
            <person name="Xin Y.-H."/>
        </authorList>
    </citation>
    <scope>NUCLEOTIDE SEQUENCE [LARGE SCALE GENOMIC DNA]</scope>
    <source>
        <strain evidence="4 5">RHLS22-1</strain>
    </source>
</reference>